<dbReference type="RefSeq" id="WP_207328860.1">
    <property type="nucleotide sequence ID" value="NZ_JAFMYW010000002.1"/>
</dbReference>
<evidence type="ECO:0000313" key="3">
    <source>
        <dbReference type="Proteomes" id="UP000664628"/>
    </source>
</evidence>
<proteinExistence type="predicted"/>
<accession>A0ABS3JJ67</accession>
<protein>
    <submittedName>
        <fullName evidence="2">Uncharacterized protein</fullName>
    </submittedName>
</protein>
<name>A0ABS3JJ67_9BACT</name>
<dbReference type="PROSITE" id="PS51257">
    <property type="entry name" value="PROKAR_LIPOPROTEIN"/>
    <property type="match status" value="1"/>
</dbReference>
<dbReference type="Proteomes" id="UP000664628">
    <property type="component" value="Unassembled WGS sequence"/>
</dbReference>
<keyword evidence="3" id="KW-1185">Reference proteome</keyword>
<comment type="caution">
    <text evidence="2">The sequence shown here is derived from an EMBL/GenBank/DDBJ whole genome shotgun (WGS) entry which is preliminary data.</text>
</comment>
<feature type="transmembrane region" description="Helical" evidence="1">
    <location>
        <begin position="15"/>
        <end position="40"/>
    </location>
</feature>
<keyword evidence="1" id="KW-0472">Membrane</keyword>
<keyword evidence="1" id="KW-0812">Transmembrane</keyword>
<feature type="transmembrane region" description="Helical" evidence="1">
    <location>
        <begin position="228"/>
        <end position="247"/>
    </location>
</feature>
<dbReference type="EMBL" id="JAFMYW010000002">
    <property type="protein sequence ID" value="MBO0948917.1"/>
    <property type="molecule type" value="Genomic_DNA"/>
</dbReference>
<gene>
    <name evidence="2" type="ORF">J2I46_10015</name>
</gene>
<feature type="transmembrane region" description="Helical" evidence="1">
    <location>
        <begin position="78"/>
        <end position="96"/>
    </location>
</feature>
<feature type="transmembrane region" description="Helical" evidence="1">
    <location>
        <begin position="202"/>
        <end position="222"/>
    </location>
</feature>
<reference evidence="2 3" key="1">
    <citation type="submission" date="2021-03" db="EMBL/GenBank/DDBJ databases">
        <title>Fibrella sp. HMF5405 genome sequencing and assembly.</title>
        <authorList>
            <person name="Kang H."/>
            <person name="Kim H."/>
            <person name="Bae S."/>
            <person name="Joh K."/>
        </authorList>
    </citation>
    <scope>NUCLEOTIDE SEQUENCE [LARGE SCALE GENOMIC DNA]</scope>
    <source>
        <strain evidence="2 3">HMF5405</strain>
    </source>
</reference>
<feature type="transmembrane region" description="Helical" evidence="1">
    <location>
        <begin position="116"/>
        <end position="137"/>
    </location>
</feature>
<organism evidence="2 3">
    <name type="scientific">Fibrella forsythiae</name>
    <dbReference type="NCBI Taxonomy" id="2817061"/>
    <lineage>
        <taxon>Bacteria</taxon>
        <taxon>Pseudomonadati</taxon>
        <taxon>Bacteroidota</taxon>
        <taxon>Cytophagia</taxon>
        <taxon>Cytophagales</taxon>
        <taxon>Spirosomataceae</taxon>
        <taxon>Fibrella</taxon>
    </lineage>
</organism>
<sequence>MKNILDSLEGRNEPLYIFGLVCFGVAVACIGLIQFTNVQVLGVNAWYKPLKFALSIGLFTWTMAWYCAYLNAPRTVYWYNWVVISLLGFELLYIVVQAGRGQLSHFNISSPMYAALYSAMAVAITIVVLWTGYIGLLFFQTNFPDLPDYYVWGIRLGILLFVIFAFEGFAMGGRLTHTVGGPDGGPGLPLLNWSRLFGDLRVAHFVGMHALQVLPILSWYLLKNTKATFLLGLFYGFVAVWLLVQAFQSKPLIR</sequence>
<keyword evidence="1" id="KW-1133">Transmembrane helix</keyword>
<feature type="transmembrane region" description="Helical" evidence="1">
    <location>
        <begin position="52"/>
        <end position="72"/>
    </location>
</feature>
<evidence type="ECO:0000313" key="2">
    <source>
        <dbReference type="EMBL" id="MBO0948917.1"/>
    </source>
</evidence>
<evidence type="ECO:0000256" key="1">
    <source>
        <dbReference type="SAM" id="Phobius"/>
    </source>
</evidence>
<feature type="transmembrane region" description="Helical" evidence="1">
    <location>
        <begin position="149"/>
        <end position="166"/>
    </location>
</feature>